<dbReference type="InterPro" id="IPR036250">
    <property type="entry name" value="AcylCo_DH-like_C"/>
</dbReference>
<comment type="catalytic activity">
    <reaction evidence="31">
        <text>pentanoyl-CoA + oxidized [electron-transfer flavoprotein] + H(+) = (2E)-pentenoyl-CoA + reduced [electron-transfer flavoprotein]</text>
        <dbReference type="Rhea" id="RHEA:43456"/>
        <dbReference type="Rhea" id="RHEA-COMP:10685"/>
        <dbReference type="Rhea" id="RHEA-COMP:10686"/>
        <dbReference type="ChEBI" id="CHEBI:15378"/>
        <dbReference type="ChEBI" id="CHEBI:57389"/>
        <dbReference type="ChEBI" id="CHEBI:57692"/>
        <dbReference type="ChEBI" id="CHEBI:58307"/>
        <dbReference type="ChEBI" id="CHEBI:86160"/>
    </reaction>
    <physiologicalReaction direction="left-to-right" evidence="31">
        <dbReference type="Rhea" id="RHEA:43457"/>
    </physiologicalReaction>
</comment>
<comment type="similarity">
    <text evidence="6">Belongs to the acyl-CoA dehydrogenase family.</text>
</comment>
<feature type="region of interest" description="Disordered" evidence="36">
    <location>
        <begin position="158"/>
        <end position="210"/>
    </location>
</feature>
<dbReference type="PANTHER" id="PTHR48083:SF13">
    <property type="entry name" value="ACYL-COA DEHYDROGENASE FAMILY MEMBER 11"/>
    <property type="match status" value="1"/>
</dbReference>
<dbReference type="SUPFAM" id="SSF48097">
    <property type="entry name" value="Regulator of G-protein signaling, RGS"/>
    <property type="match status" value="1"/>
</dbReference>
<feature type="region of interest" description="Disordered" evidence="36">
    <location>
        <begin position="275"/>
        <end position="330"/>
    </location>
</feature>
<dbReference type="InterPro" id="IPR006089">
    <property type="entry name" value="Acyl-CoA_DH_CS"/>
</dbReference>
<evidence type="ECO:0000313" key="41">
    <source>
        <dbReference type="Proteomes" id="UP001165083"/>
    </source>
</evidence>
<dbReference type="Pfam" id="PF00615">
    <property type="entry name" value="RGS"/>
    <property type="match status" value="1"/>
</dbReference>
<evidence type="ECO:0000256" key="30">
    <source>
        <dbReference type="ARBA" id="ARBA00048399"/>
    </source>
</evidence>
<evidence type="ECO:0000256" key="9">
    <source>
        <dbReference type="ARBA" id="ARBA00022527"/>
    </source>
</evidence>
<evidence type="ECO:0000256" key="5">
    <source>
        <dbReference type="ARBA" id="ARBA00005198"/>
    </source>
</evidence>
<evidence type="ECO:0000256" key="20">
    <source>
        <dbReference type="ARBA" id="ARBA00023140"/>
    </source>
</evidence>
<dbReference type="InterPro" id="IPR016137">
    <property type="entry name" value="RGS"/>
</dbReference>
<evidence type="ECO:0000256" key="18">
    <source>
        <dbReference type="ARBA" id="ARBA00023098"/>
    </source>
</evidence>
<dbReference type="Gene3D" id="1.20.140.10">
    <property type="entry name" value="Butyryl-CoA Dehydrogenase, subunit A, domain 3"/>
    <property type="match status" value="2"/>
</dbReference>
<keyword evidence="17" id="KW-0560">Oxidoreductase</keyword>
<proteinExistence type="inferred from homology"/>
<comment type="subunit">
    <text evidence="7">Homodimer.</text>
</comment>
<dbReference type="InterPro" id="IPR011009">
    <property type="entry name" value="Kinase-like_dom_sf"/>
</dbReference>
<dbReference type="InterPro" id="IPR045270">
    <property type="entry name" value="STKc_AGC"/>
</dbReference>
<evidence type="ECO:0000256" key="17">
    <source>
        <dbReference type="ARBA" id="ARBA00023002"/>
    </source>
</evidence>
<evidence type="ECO:0000256" key="16">
    <source>
        <dbReference type="ARBA" id="ARBA00022840"/>
    </source>
</evidence>
<keyword evidence="20" id="KW-0576">Peroxisome</keyword>
<dbReference type="EMBL" id="BSXW01000189">
    <property type="protein sequence ID" value="GMF14274.1"/>
    <property type="molecule type" value="Genomic_DNA"/>
</dbReference>
<dbReference type="CDD" id="cd05123">
    <property type="entry name" value="STKc_AGC"/>
    <property type="match status" value="1"/>
</dbReference>
<dbReference type="PROSITE" id="PS00072">
    <property type="entry name" value="ACYL_COA_DH_1"/>
    <property type="match status" value="1"/>
</dbReference>
<dbReference type="GO" id="GO:0005777">
    <property type="term" value="C:peroxisome"/>
    <property type="evidence" value="ECO:0007669"/>
    <property type="project" value="UniProtKB-SubCell"/>
</dbReference>
<comment type="catalytic activity">
    <reaction evidence="26">
        <text>a 2,3-saturated acyl-CoA + oxidized [electron-transfer flavoprotein] + H(+) = a (2E)-enoyl-CoA + reduced [electron-transfer flavoprotein]</text>
        <dbReference type="Rhea" id="RHEA:44704"/>
        <dbReference type="Rhea" id="RHEA-COMP:10685"/>
        <dbReference type="Rhea" id="RHEA-COMP:10686"/>
        <dbReference type="ChEBI" id="CHEBI:15378"/>
        <dbReference type="ChEBI" id="CHEBI:57692"/>
        <dbReference type="ChEBI" id="CHEBI:58307"/>
        <dbReference type="ChEBI" id="CHEBI:58856"/>
        <dbReference type="ChEBI" id="CHEBI:65111"/>
    </reaction>
    <physiologicalReaction direction="left-to-right" evidence="26">
        <dbReference type="Rhea" id="RHEA:44705"/>
    </physiologicalReaction>
</comment>
<dbReference type="FunFam" id="1.20.140.10:FF:000004">
    <property type="entry name" value="Acyl-CoA dehydrogenase FadE25"/>
    <property type="match status" value="1"/>
</dbReference>
<evidence type="ECO:0000256" key="12">
    <source>
        <dbReference type="ARBA" id="ARBA00022741"/>
    </source>
</evidence>
<evidence type="ECO:0000259" key="39">
    <source>
        <dbReference type="PROSITE" id="PS51285"/>
    </source>
</evidence>
<evidence type="ECO:0000256" key="4">
    <source>
        <dbReference type="ARBA" id="ARBA00005005"/>
    </source>
</evidence>
<evidence type="ECO:0000256" key="19">
    <source>
        <dbReference type="ARBA" id="ARBA00023136"/>
    </source>
</evidence>
<dbReference type="PROSITE" id="PS51285">
    <property type="entry name" value="AGC_KINASE_CTER"/>
    <property type="match status" value="1"/>
</dbReference>
<dbReference type="InterPro" id="IPR044926">
    <property type="entry name" value="RGS_subdomain_2"/>
</dbReference>
<keyword evidence="19" id="KW-0472">Membrane</keyword>
<evidence type="ECO:0000256" key="31">
    <source>
        <dbReference type="ARBA" id="ARBA00048499"/>
    </source>
</evidence>
<feature type="compositionally biased region" description="Polar residues" evidence="36">
    <location>
        <begin position="175"/>
        <end position="190"/>
    </location>
</feature>
<accession>A0A9W6TFX4</accession>
<feature type="binding site" evidence="35">
    <location>
        <position position="434"/>
    </location>
    <ligand>
        <name>ATP</name>
        <dbReference type="ChEBI" id="CHEBI:30616"/>
    </ligand>
</feature>
<evidence type="ECO:0000259" key="38">
    <source>
        <dbReference type="PROSITE" id="PS50132"/>
    </source>
</evidence>
<dbReference type="Proteomes" id="UP001165083">
    <property type="component" value="Unassembled WGS sequence"/>
</dbReference>
<evidence type="ECO:0000256" key="8">
    <source>
        <dbReference type="ARBA" id="ARBA00012046"/>
    </source>
</evidence>
<evidence type="ECO:0000256" key="22">
    <source>
        <dbReference type="ARBA" id="ARBA00040622"/>
    </source>
</evidence>
<dbReference type="GO" id="GO:0031966">
    <property type="term" value="C:mitochondrial membrane"/>
    <property type="evidence" value="ECO:0007669"/>
    <property type="project" value="UniProtKB-SubCell"/>
</dbReference>
<evidence type="ECO:0000313" key="40">
    <source>
        <dbReference type="EMBL" id="GMF14274.1"/>
    </source>
</evidence>
<evidence type="ECO:0000256" key="15">
    <source>
        <dbReference type="ARBA" id="ARBA00022832"/>
    </source>
</evidence>
<comment type="catalytic activity">
    <reaction evidence="29">
        <text>tricosanoyl-CoA + oxidized [electron-transfer flavoprotein] + H(+) = (2E)-tricosenoyl-CoA + reduced [electron-transfer flavoprotein]</text>
        <dbReference type="Rhea" id="RHEA:48220"/>
        <dbReference type="Rhea" id="RHEA-COMP:10685"/>
        <dbReference type="Rhea" id="RHEA-COMP:10686"/>
        <dbReference type="ChEBI" id="CHEBI:15378"/>
        <dbReference type="ChEBI" id="CHEBI:57692"/>
        <dbReference type="ChEBI" id="CHEBI:58307"/>
        <dbReference type="ChEBI" id="CHEBI:90118"/>
        <dbReference type="ChEBI" id="CHEBI:90119"/>
    </reaction>
    <physiologicalReaction direction="left-to-right" evidence="29">
        <dbReference type="Rhea" id="RHEA:48221"/>
    </physiologicalReaction>
</comment>
<comment type="catalytic activity">
    <reaction evidence="32">
        <text>eicosanoyl-CoA + oxidized [electron-transfer flavoprotein] + H(+) = (2E)-eicosenoyl-CoA + reduced [electron-transfer flavoprotein]</text>
        <dbReference type="Rhea" id="RHEA:47236"/>
        <dbReference type="Rhea" id="RHEA-COMP:10685"/>
        <dbReference type="Rhea" id="RHEA-COMP:10686"/>
        <dbReference type="ChEBI" id="CHEBI:15378"/>
        <dbReference type="ChEBI" id="CHEBI:57380"/>
        <dbReference type="ChEBI" id="CHEBI:57692"/>
        <dbReference type="ChEBI" id="CHEBI:58307"/>
        <dbReference type="ChEBI" id="CHEBI:74691"/>
    </reaction>
    <physiologicalReaction direction="left-to-right" evidence="32">
        <dbReference type="Rhea" id="RHEA:47237"/>
    </physiologicalReaction>
</comment>
<evidence type="ECO:0000256" key="6">
    <source>
        <dbReference type="ARBA" id="ARBA00009347"/>
    </source>
</evidence>
<comment type="catalytic activity">
    <reaction evidence="34">
        <text>butanoyl-CoA + oxidized [electron-transfer flavoprotein] + H(+) = (2E)-butenoyl-CoA + reduced [electron-transfer flavoprotein]</text>
        <dbReference type="Rhea" id="RHEA:24004"/>
        <dbReference type="Rhea" id="RHEA-COMP:10685"/>
        <dbReference type="Rhea" id="RHEA-COMP:10686"/>
        <dbReference type="ChEBI" id="CHEBI:15378"/>
        <dbReference type="ChEBI" id="CHEBI:57332"/>
        <dbReference type="ChEBI" id="CHEBI:57371"/>
        <dbReference type="ChEBI" id="CHEBI:57692"/>
        <dbReference type="ChEBI" id="CHEBI:58307"/>
        <dbReference type="EC" id="1.3.8.1"/>
    </reaction>
    <physiologicalReaction direction="left-to-right" evidence="34">
        <dbReference type="Rhea" id="RHEA:24005"/>
    </physiologicalReaction>
</comment>
<dbReference type="PROSITE" id="PS50132">
    <property type="entry name" value="RGS"/>
    <property type="match status" value="1"/>
</dbReference>
<comment type="cofactor">
    <cofactor evidence="1">
        <name>FAD</name>
        <dbReference type="ChEBI" id="CHEBI:57692"/>
    </cofactor>
</comment>
<dbReference type="InterPro" id="IPR009075">
    <property type="entry name" value="AcylCo_DH/oxidase_C"/>
</dbReference>
<dbReference type="FunFam" id="2.40.110.10:FF:000002">
    <property type="entry name" value="Acyl-CoA dehydrogenase fadE12"/>
    <property type="match status" value="1"/>
</dbReference>
<comment type="function">
    <text evidence="24">Short-chain specific acyl-CoA dehydrogenase is one of the acyl-CoA dehydrogenases that catalyze the first step of mitochondrial fatty acid beta-oxidation, an aerobic process breaking down fatty acids into acetyl-CoA and allowing the production of energy from fats. The first step of fatty acid beta-oxidation consists in the removal of one hydrogen from C-2 and C-3 of the straight-chain fatty acyl-CoA thioester, resulting in the formation of trans-2-enoyl-CoA. Among the different mitochondrial acyl-CoA dehydrogenases, short-chain specific acyl-CoA dehydrogenase acts specifically on acyl-CoAs with saturated 4 to 6 carbons long primary chains.</text>
</comment>
<evidence type="ECO:0000256" key="24">
    <source>
        <dbReference type="ARBA" id="ARBA00045387"/>
    </source>
</evidence>
<evidence type="ECO:0000256" key="36">
    <source>
        <dbReference type="SAM" id="MobiDB-lite"/>
    </source>
</evidence>
<comment type="pathway">
    <text evidence="4">Lipid metabolism; fatty acid beta-oxidation.</text>
</comment>
<dbReference type="PROSITE" id="PS00107">
    <property type="entry name" value="PROTEIN_KINASE_ATP"/>
    <property type="match status" value="1"/>
</dbReference>
<dbReference type="Gene3D" id="1.10.540.10">
    <property type="entry name" value="Acyl-CoA dehydrogenase/oxidase, N-terminal domain"/>
    <property type="match status" value="2"/>
</dbReference>
<dbReference type="Gene3D" id="2.40.110.10">
    <property type="entry name" value="Butyryl-CoA Dehydrogenase, subunit A, domain 2"/>
    <property type="match status" value="2"/>
</dbReference>
<evidence type="ECO:0000256" key="29">
    <source>
        <dbReference type="ARBA" id="ARBA00048395"/>
    </source>
</evidence>
<dbReference type="GO" id="GO:0016937">
    <property type="term" value="F:short-chain fatty acyl-CoA dehydrogenase activity"/>
    <property type="evidence" value="ECO:0007669"/>
    <property type="project" value="UniProtKB-EC"/>
</dbReference>
<comment type="function">
    <text evidence="25">Acyl-CoA dehydrogenase, that exhibits maximal activity towards saturated C22-CoA. Probably participates in beta-oxydation and energy production but could also play a role in the metabolism of specific fatty acids to control fatty acids composition of cellular lipids in brain.</text>
</comment>
<feature type="domain" description="RGS" evidence="38">
    <location>
        <begin position="76"/>
        <end position="139"/>
    </location>
</feature>
<keyword evidence="9" id="KW-0723">Serine/threonine-protein kinase</keyword>
<dbReference type="Gene3D" id="3.30.200.20">
    <property type="entry name" value="Phosphorylase Kinase, domain 1"/>
    <property type="match status" value="2"/>
</dbReference>
<dbReference type="SMART" id="SM00315">
    <property type="entry name" value="RGS"/>
    <property type="match status" value="1"/>
</dbReference>
<dbReference type="CDD" id="cd05154">
    <property type="entry name" value="ACAD10_11_N-like"/>
    <property type="match status" value="1"/>
</dbReference>
<dbReference type="InterPro" id="IPR009100">
    <property type="entry name" value="AcylCoA_DH/oxidase_NM_dom_sf"/>
</dbReference>
<dbReference type="Gene3D" id="1.10.510.10">
    <property type="entry name" value="Transferase(Phosphotransferase) domain 1"/>
    <property type="match status" value="1"/>
</dbReference>
<comment type="pathway">
    <text evidence="5">Lipid metabolism; mitochondrial fatty acid beta-oxidation.</text>
</comment>
<dbReference type="Pfam" id="PF00441">
    <property type="entry name" value="Acyl-CoA_dh_1"/>
    <property type="match status" value="2"/>
</dbReference>
<dbReference type="Gene3D" id="1.10.167.10">
    <property type="entry name" value="Regulator of G-protein Signalling 4, domain 2"/>
    <property type="match status" value="2"/>
</dbReference>
<evidence type="ECO:0000256" key="34">
    <source>
        <dbReference type="ARBA" id="ARBA00050758"/>
    </source>
</evidence>
<comment type="catalytic activity">
    <reaction evidence="30">
        <text>hexacosanoyl-CoA + oxidized [electron-transfer flavoprotein] + H(+) = (2E)-hexacosenoyl-CoA + reduced [electron-transfer flavoprotein]</text>
        <dbReference type="Rhea" id="RHEA:48216"/>
        <dbReference type="Rhea" id="RHEA-COMP:10685"/>
        <dbReference type="Rhea" id="RHEA-COMP:10686"/>
        <dbReference type="ChEBI" id="CHEBI:15378"/>
        <dbReference type="ChEBI" id="CHEBI:57692"/>
        <dbReference type="ChEBI" id="CHEBI:58307"/>
        <dbReference type="ChEBI" id="CHEBI:64868"/>
        <dbReference type="ChEBI" id="CHEBI:74281"/>
    </reaction>
    <physiologicalReaction direction="left-to-right" evidence="30">
        <dbReference type="Rhea" id="RHEA:48217"/>
    </physiologicalReaction>
</comment>
<name>A0A9W6TFX4_9STRA</name>
<dbReference type="InterPro" id="IPR037069">
    <property type="entry name" value="AcylCoA_DH/ox_N_sf"/>
</dbReference>
<evidence type="ECO:0000256" key="23">
    <source>
        <dbReference type="ARBA" id="ARBA00044204"/>
    </source>
</evidence>
<evidence type="ECO:0000256" key="21">
    <source>
        <dbReference type="ARBA" id="ARBA00031895"/>
    </source>
</evidence>
<organism evidence="40 41">
    <name type="scientific">Phytophthora lilii</name>
    <dbReference type="NCBI Taxonomy" id="2077276"/>
    <lineage>
        <taxon>Eukaryota</taxon>
        <taxon>Sar</taxon>
        <taxon>Stramenopiles</taxon>
        <taxon>Oomycota</taxon>
        <taxon>Peronosporomycetes</taxon>
        <taxon>Peronosporales</taxon>
        <taxon>Peronosporaceae</taxon>
        <taxon>Phytophthora</taxon>
    </lineage>
</organism>
<evidence type="ECO:0000256" key="26">
    <source>
        <dbReference type="ARBA" id="ARBA00047443"/>
    </source>
</evidence>
<dbReference type="PROSITE" id="PS00108">
    <property type="entry name" value="PROTEIN_KINASE_ST"/>
    <property type="match status" value="1"/>
</dbReference>
<keyword evidence="12 35" id="KW-0547">Nucleotide-binding</keyword>
<dbReference type="OrthoDB" id="434771at2759"/>
<dbReference type="Pfam" id="PF00069">
    <property type="entry name" value="Pkinase"/>
    <property type="match status" value="1"/>
</dbReference>
<dbReference type="InterPro" id="IPR000719">
    <property type="entry name" value="Prot_kinase_dom"/>
</dbReference>
<comment type="caution">
    <text evidence="40">The sequence shown here is derived from an EMBL/GenBank/DDBJ whole genome shotgun (WGS) entry which is preliminary data.</text>
</comment>
<comment type="catalytic activity">
    <reaction evidence="33">
        <text>hexanoyl-CoA + oxidized [electron-transfer flavoprotein] + H(+) = (2E)-hexenoyl-CoA + reduced [electron-transfer flavoprotein]</text>
        <dbReference type="Rhea" id="RHEA:43464"/>
        <dbReference type="Rhea" id="RHEA-COMP:10685"/>
        <dbReference type="Rhea" id="RHEA-COMP:10686"/>
        <dbReference type="ChEBI" id="CHEBI:15378"/>
        <dbReference type="ChEBI" id="CHEBI:57692"/>
        <dbReference type="ChEBI" id="CHEBI:58307"/>
        <dbReference type="ChEBI" id="CHEBI:62077"/>
        <dbReference type="ChEBI" id="CHEBI:62620"/>
    </reaction>
    <physiologicalReaction direction="left-to-right" evidence="33">
        <dbReference type="Rhea" id="RHEA:43465"/>
    </physiologicalReaction>
</comment>
<feature type="domain" description="AGC-kinase C-terminal" evidence="39">
    <location>
        <begin position="658"/>
        <end position="724"/>
    </location>
</feature>
<evidence type="ECO:0000256" key="27">
    <source>
        <dbReference type="ARBA" id="ARBA00048020"/>
    </source>
</evidence>
<evidence type="ECO:0000256" key="2">
    <source>
        <dbReference type="ARBA" id="ARBA00004275"/>
    </source>
</evidence>
<dbReference type="InterPro" id="IPR013786">
    <property type="entry name" value="AcylCoA_DH/ox_N"/>
</dbReference>
<dbReference type="SMART" id="SM00133">
    <property type="entry name" value="S_TK_X"/>
    <property type="match status" value="1"/>
</dbReference>
<evidence type="ECO:0000256" key="25">
    <source>
        <dbReference type="ARBA" id="ARBA00046026"/>
    </source>
</evidence>
<evidence type="ECO:0000256" key="32">
    <source>
        <dbReference type="ARBA" id="ARBA00049140"/>
    </source>
</evidence>
<dbReference type="FunFam" id="1.10.540.10:FF:000002">
    <property type="entry name" value="Acyl-CoA dehydrogenase FadE19"/>
    <property type="match status" value="1"/>
</dbReference>
<dbReference type="GO" id="GO:0050660">
    <property type="term" value="F:flavin adenine dinucleotide binding"/>
    <property type="evidence" value="ECO:0007669"/>
    <property type="project" value="InterPro"/>
</dbReference>
<dbReference type="InterPro" id="IPR036305">
    <property type="entry name" value="RGS_sf"/>
</dbReference>
<dbReference type="GO" id="GO:0033539">
    <property type="term" value="P:fatty acid beta-oxidation using acyl-CoA dehydrogenase"/>
    <property type="evidence" value="ECO:0007669"/>
    <property type="project" value="TreeGrafter"/>
</dbReference>
<dbReference type="PROSITE" id="PS50011">
    <property type="entry name" value="PROTEIN_KINASE_DOM"/>
    <property type="match status" value="1"/>
</dbReference>
<keyword evidence="18" id="KW-0443">Lipid metabolism</keyword>
<keyword evidence="10" id="KW-0285">Flavoprotein</keyword>
<dbReference type="InterPro" id="IPR002575">
    <property type="entry name" value="Aminoglycoside_PTrfase"/>
</dbReference>
<dbReference type="InterPro" id="IPR017441">
    <property type="entry name" value="Protein_kinase_ATP_BS"/>
</dbReference>
<evidence type="ECO:0000256" key="13">
    <source>
        <dbReference type="ARBA" id="ARBA00022777"/>
    </source>
</evidence>
<evidence type="ECO:0000256" key="14">
    <source>
        <dbReference type="ARBA" id="ARBA00022827"/>
    </source>
</evidence>
<reference evidence="40" key="1">
    <citation type="submission" date="2023-04" db="EMBL/GenBank/DDBJ databases">
        <title>Phytophthora lilii NBRC 32176.</title>
        <authorList>
            <person name="Ichikawa N."/>
            <person name="Sato H."/>
            <person name="Tonouchi N."/>
        </authorList>
    </citation>
    <scope>NUCLEOTIDE SEQUENCE</scope>
    <source>
        <strain evidence="40">NBRC 32176</strain>
    </source>
</reference>
<comment type="catalytic activity">
    <reaction evidence="28">
        <text>tetracosanoyl-CoA + oxidized [electron-transfer flavoprotein] + H(+) = (2E)-tetracosenoyl-CoA + reduced [electron-transfer flavoprotein]</text>
        <dbReference type="Rhea" id="RHEA:47232"/>
        <dbReference type="Rhea" id="RHEA-COMP:10685"/>
        <dbReference type="Rhea" id="RHEA-COMP:10686"/>
        <dbReference type="ChEBI" id="CHEBI:15378"/>
        <dbReference type="ChEBI" id="CHEBI:57692"/>
        <dbReference type="ChEBI" id="CHEBI:58307"/>
        <dbReference type="ChEBI" id="CHEBI:65052"/>
        <dbReference type="ChEBI" id="CHEBI:74693"/>
    </reaction>
    <physiologicalReaction direction="left-to-right" evidence="28">
        <dbReference type="Rhea" id="RHEA:47233"/>
    </physiologicalReaction>
</comment>
<dbReference type="Pfam" id="PF02770">
    <property type="entry name" value="Acyl-CoA_dh_M"/>
    <property type="match status" value="2"/>
</dbReference>
<dbReference type="InterPro" id="IPR006091">
    <property type="entry name" value="Acyl-CoA_Oxase/DH_mid-dom"/>
</dbReference>
<dbReference type="FunFam" id="2.40.110.10:FF:000001">
    <property type="entry name" value="Acyl-CoA dehydrogenase, mitochondrial"/>
    <property type="match status" value="1"/>
</dbReference>
<evidence type="ECO:0000256" key="7">
    <source>
        <dbReference type="ARBA" id="ARBA00011738"/>
    </source>
</evidence>
<dbReference type="InterPro" id="IPR050741">
    <property type="entry name" value="Acyl-CoA_dehydrogenase"/>
</dbReference>
<feature type="compositionally biased region" description="Low complexity" evidence="36">
    <location>
        <begin position="298"/>
        <end position="313"/>
    </location>
</feature>
<dbReference type="InterPro" id="IPR041726">
    <property type="entry name" value="ACAD10_11_N"/>
</dbReference>
<protein>
    <recommendedName>
        <fullName evidence="22">Acyl-CoA dehydrogenase family member 11</fullName>
        <ecNumber evidence="8">1.3.8.1</ecNumber>
    </recommendedName>
    <alternativeName>
        <fullName evidence="21">Butyryl-CoA dehydrogenase</fullName>
    </alternativeName>
    <alternativeName>
        <fullName evidence="23">Short-chain specific acyl-CoA dehydrogenase, mitochondrial</fullName>
    </alternativeName>
</protein>
<keyword evidence="41" id="KW-1185">Reference proteome</keyword>
<keyword evidence="16 35" id="KW-0067">ATP-binding</keyword>
<dbReference type="SMART" id="SM00220">
    <property type="entry name" value="S_TKc"/>
    <property type="match status" value="1"/>
</dbReference>
<dbReference type="GO" id="GO:0005524">
    <property type="term" value="F:ATP binding"/>
    <property type="evidence" value="ECO:0007669"/>
    <property type="project" value="UniProtKB-UniRule"/>
</dbReference>
<dbReference type="PROSITE" id="PS00073">
    <property type="entry name" value="ACYL_COA_DH_2"/>
    <property type="match status" value="1"/>
</dbReference>
<dbReference type="GO" id="GO:0004674">
    <property type="term" value="F:protein serine/threonine kinase activity"/>
    <property type="evidence" value="ECO:0007669"/>
    <property type="project" value="UniProtKB-KW"/>
</dbReference>
<keyword evidence="11" id="KW-0808">Transferase</keyword>
<gene>
    <name evidence="40" type="ORF">Plil01_000465000</name>
</gene>
<keyword evidence="15" id="KW-0276">Fatty acid metabolism</keyword>
<evidence type="ECO:0000256" key="33">
    <source>
        <dbReference type="ARBA" id="ARBA00049192"/>
    </source>
</evidence>
<dbReference type="SUPFAM" id="SSF47203">
    <property type="entry name" value="Acyl-CoA dehydrogenase C-terminal domain-like"/>
    <property type="match status" value="2"/>
</dbReference>
<keyword evidence="13" id="KW-0418">Kinase</keyword>
<dbReference type="EC" id="1.3.8.1" evidence="8"/>
<dbReference type="SUPFAM" id="SSF56645">
    <property type="entry name" value="Acyl-CoA dehydrogenase NM domain-like"/>
    <property type="match status" value="2"/>
</dbReference>
<dbReference type="Pfam" id="PF02771">
    <property type="entry name" value="Acyl-CoA_dh_N"/>
    <property type="match status" value="1"/>
</dbReference>
<dbReference type="PANTHER" id="PTHR48083">
    <property type="entry name" value="MEDIUM-CHAIN SPECIFIC ACYL-COA DEHYDROGENASE, MITOCHONDRIAL-RELATED"/>
    <property type="match status" value="1"/>
</dbReference>
<dbReference type="InterPro" id="IPR000961">
    <property type="entry name" value="AGC-kinase_C"/>
</dbReference>
<dbReference type="SUPFAM" id="SSF56112">
    <property type="entry name" value="Protein kinase-like (PK-like)"/>
    <property type="match status" value="2"/>
</dbReference>
<evidence type="ECO:0000256" key="10">
    <source>
        <dbReference type="ARBA" id="ARBA00022630"/>
    </source>
</evidence>
<dbReference type="InterPro" id="IPR046373">
    <property type="entry name" value="Acyl-CoA_Oxase/DH_mid-dom_sf"/>
</dbReference>
<feature type="domain" description="Protein kinase" evidence="37">
    <location>
        <begin position="396"/>
        <end position="657"/>
    </location>
</feature>
<evidence type="ECO:0000256" key="28">
    <source>
        <dbReference type="ARBA" id="ARBA00048086"/>
    </source>
</evidence>
<dbReference type="Gene3D" id="3.90.1200.10">
    <property type="match status" value="1"/>
</dbReference>
<evidence type="ECO:0000259" key="37">
    <source>
        <dbReference type="PROSITE" id="PS50011"/>
    </source>
</evidence>
<dbReference type="InterPro" id="IPR008271">
    <property type="entry name" value="Ser/Thr_kinase_AS"/>
</dbReference>
<dbReference type="CDD" id="cd01158">
    <property type="entry name" value="SCAD_SBCAD"/>
    <property type="match status" value="1"/>
</dbReference>
<evidence type="ECO:0000256" key="11">
    <source>
        <dbReference type="ARBA" id="ARBA00022679"/>
    </source>
</evidence>
<sequence>MDELTAVATIATEPSPAPAGGAAMDELHDAIQDAQYIGAVTNSQRGPSAAFYNPSANELTQFVDRQERALGSDWLGLENLLDMPLGFYFFRRFCEAEQHGSRKLDFLVEVTKFRTLQTPEQRLGKAREIWDLFFGSAAPGGDANTTTRESGVTVWSPATRGESRLHQTAPVSPVTAVSTSPGTDYSSSLPGTTATATGTTHGPPVGRPSPTRMSLGCLEDLNVASMTTNGIVFWRKNESSVTRADVRGIFNSVSTEACALGVGGEVVQRLSAVFKRKQPQSTSESDRGDSMNCVRDGSPTTATSPTASTISTSELNDLGMESRSESSIAKNISQRSEKRLSIDSKACALTLFDELEACVLCSLEQFHLKDFRASAFHKRLIAFLFLQKRRVSEDDFTILRVLGRGGFGMVNGCIKRTSASLYAMKVMNKKMIKKKHAEKLCLAERKILAMISSPFVVCLKYSFQTPEELFLVLDLRTGGDLSFHLNRARFSETQVRFWAAQILLGIQHLHEKNIVYRDLKPENILLDEKGNCSISDLGLAVEVTPTLTGRCGTRGYWAPEMLLRDESGNRLVYNQTVDWWSYGCLVYELLYGKCPFRTSKAKALHEDKQQAYDKATLELTPAYDPKYFSSDAAELIQHPTKRLGAKGAEEVKRMRFFSSIDWAAMEQMQVPPPFVPDNEINAASQADIGSFDISVVKGIKLSEQEQAAYSGWDYVCPETFQREAVEYLVWETRSIGFLSTLPEEHAMLRDMCVQYAAKNLKPIAGELDKEHKFPSKQVKELGEMGLMGVAIDDECGGAGLDYLAYAIAMEEISRGCATTGVIMSVNNVRPWKFRLLATAEETDSIMTRWCDVVAKLGCFGLSEPGNGSDAGAASTTARATDKGYVLNGTKAWITNAHDADQAIVFATTDKSLKHKGISAFIVPTDAPGFSLGKKEDKLGIRGSSTGNLIFEDVEIPKENLLGKEGDGFKIAMITLDSGRIGIASQALGIAQASFDCAIAYAQTRKTFGVPLAKNPIIQTKLSTMATEIEAARLLTWKAAVEKDAGRPFTKLAAMAKLKASEAATMCSHQAIQVLGGMGYVSEMPAERHYRDARITEIYEGTSEIMHLLITIKNRCTYPPYLRHSFQSPFRDRLAAAQASSMTVQDVRQALDAPALTAYIHSRLGASHGAIASIRQFQHGQSNPTYLVTMERSGAQWVLRKKPHGKILPSAHAVEREYRVLEALEHTEVPTPRAVLLCEDPKVLGTAFYLMEYVAGRVFQDPALPGVKPMYRYAMYSSALDALVKLHALDYKKLGLADFGRPEKYCHRVVARWSQQVQGGQKVFAEAGVKENPKMTQLQHWLERSADDAEKATSSEQGASIVHGDFRIDNMIFHPTEPRVLAILDWELCTIGNPFADVATLASAYRLPIDNSNTIMTPGLSDAPLKKLGIPSESDLLLGYCRRSRRFPLNTQTWNFFMGMIVYRFAAICHGVYARALLGNASSANAACAKTTMDRLLAMSDDIMDASADIYPEPELEHILPFPIRPHALQIYKKLLKFCQSRVYPAEYVHIAQIAKAREEGRVWDVVPPIIEELKTEAKALGLWNLFLPECVVPALDGNGPDVNYGGDLTNLEYGLMCEVMGRSIVLAPEVFNCSAPDTGNMEILTRFCTVEQKHQWLVPLLKGDIRSCFAMTEKRVASSDATNIETSIVRDEERQEYVINGHKFYISGAGDPRCKIIVLMGKHPERAKESVFKQQSMILVPMDTPGVQVVKPMHVFGYDDAPHGHMEMLFKDVRVPISNVLLGEGRGFEIAQARLGPGRIHHCMRAIGAAERCLELMVQRAKTRTAFKQLLAENPLVCSQIAKSRCELDSARLLTLQAAHQMDKRGNKVAQQAIAMIKIVAPNMALDVCDRAIQLHGAAGVGQDFILSYLYAALRTLRIADGPDEVHMRTIAKLELSHSKL</sequence>
<dbReference type="Pfam" id="PF01636">
    <property type="entry name" value="APH"/>
    <property type="match status" value="1"/>
</dbReference>
<comment type="subcellular location">
    <subcellularLocation>
        <location evidence="3">Mitochondrion membrane</location>
    </subcellularLocation>
    <subcellularLocation>
        <location evidence="2">Peroxisome</location>
    </subcellularLocation>
</comment>
<evidence type="ECO:0000256" key="1">
    <source>
        <dbReference type="ARBA" id="ARBA00001974"/>
    </source>
</evidence>
<evidence type="ECO:0000256" key="3">
    <source>
        <dbReference type="ARBA" id="ARBA00004325"/>
    </source>
</evidence>
<evidence type="ECO:0000256" key="35">
    <source>
        <dbReference type="PROSITE-ProRule" id="PRU10141"/>
    </source>
</evidence>
<keyword evidence="14" id="KW-0274">FAD</keyword>
<feature type="compositionally biased region" description="Low complexity" evidence="36">
    <location>
        <begin position="191"/>
        <end position="200"/>
    </location>
</feature>
<comment type="catalytic activity">
    <reaction evidence="27">
        <text>docosanoyl-CoA + oxidized [electron-transfer flavoprotein] + H(+) = (2E)-docosenoyl-CoA + reduced [electron-transfer flavoprotein]</text>
        <dbReference type="Rhea" id="RHEA:47228"/>
        <dbReference type="Rhea" id="RHEA-COMP:10685"/>
        <dbReference type="Rhea" id="RHEA-COMP:10686"/>
        <dbReference type="ChEBI" id="CHEBI:15378"/>
        <dbReference type="ChEBI" id="CHEBI:57692"/>
        <dbReference type="ChEBI" id="CHEBI:58307"/>
        <dbReference type="ChEBI" id="CHEBI:65059"/>
        <dbReference type="ChEBI" id="CHEBI:74692"/>
    </reaction>
    <physiologicalReaction direction="left-to-right" evidence="27">
        <dbReference type="Rhea" id="RHEA:47229"/>
    </physiologicalReaction>
</comment>